<organism evidence="2 3">
    <name type="scientific">Streptococcus ratti FA-1 = DSM 20564</name>
    <dbReference type="NCBI Taxonomy" id="699248"/>
    <lineage>
        <taxon>Bacteria</taxon>
        <taxon>Bacillati</taxon>
        <taxon>Bacillota</taxon>
        <taxon>Bacilli</taxon>
        <taxon>Lactobacillales</taxon>
        <taxon>Streptococcaceae</taxon>
        <taxon>Streptococcus</taxon>
    </lineage>
</organism>
<reference evidence="2 3" key="1">
    <citation type="submission" date="2009-12" db="EMBL/GenBank/DDBJ databases">
        <authorList>
            <person name="Lefebure T."/>
            <person name="Cornejo O.E."/>
            <person name="Pavinski Bitar P.D."/>
            <person name="Lang P."/>
            <person name="Stanhope M.J."/>
        </authorList>
    </citation>
    <scope>NUCLEOTIDE SEQUENCE [LARGE SCALE GENOMIC DNA]</scope>
    <source>
        <strain evidence="2 3">FA-1</strain>
    </source>
</reference>
<keyword evidence="1" id="KW-0677">Repeat</keyword>
<dbReference type="EMBL" id="AJTZ01000004">
    <property type="protein sequence ID" value="EJN94823.1"/>
    <property type="molecule type" value="Genomic_DNA"/>
</dbReference>
<evidence type="ECO:0000313" key="2">
    <source>
        <dbReference type="EMBL" id="EJN94823.1"/>
    </source>
</evidence>
<keyword evidence="3" id="KW-1185">Reference proteome</keyword>
<evidence type="ECO:0008006" key="4">
    <source>
        <dbReference type="Google" id="ProtNLM"/>
    </source>
</evidence>
<accession>A0ABP2R0I0</accession>
<gene>
    <name evidence="2" type="ORF">SRA_01804</name>
</gene>
<dbReference type="Gene3D" id="2.20.110.10">
    <property type="entry name" value="Histone H3 K4-specific methyltransferase SET7/9 N-terminal domain"/>
    <property type="match status" value="2"/>
</dbReference>
<protein>
    <recommendedName>
        <fullName evidence="4">MORN repeat protein</fullName>
    </recommendedName>
</protein>
<proteinExistence type="predicted"/>
<sequence>MDKMKKIQITREKLELLAAIVIVVCGLSVFSVKFGSKATLTYENGKIRYTGYVLNNRMNGQGKLTYPNGDVYEGNFVNGVFNGHGTFKSGMGWSYTGEFKKGQADGQGKLIAKDKKIYKGKFKQGIYQK</sequence>
<dbReference type="PANTHER" id="PTHR43215:SF14">
    <property type="entry name" value="RADIAL SPOKE HEAD 1 HOMOLOG"/>
    <property type="match status" value="1"/>
</dbReference>
<evidence type="ECO:0000256" key="1">
    <source>
        <dbReference type="ARBA" id="ARBA00022737"/>
    </source>
</evidence>
<comment type="caution">
    <text evidence="2">The sequence shown here is derived from an EMBL/GenBank/DDBJ whole genome shotgun (WGS) entry which is preliminary data.</text>
</comment>
<dbReference type="PIRSF" id="PIRSF034300">
    <property type="entry name" value="UCP034300"/>
    <property type="match status" value="1"/>
</dbReference>
<dbReference type="Pfam" id="PF02493">
    <property type="entry name" value="MORN"/>
    <property type="match status" value="3"/>
</dbReference>
<name>A0ABP2R0I0_STRRT</name>
<dbReference type="SUPFAM" id="SSF82185">
    <property type="entry name" value="Histone H3 K4-specific methyltransferase SET7/9 N-terminal domain"/>
    <property type="match status" value="1"/>
</dbReference>
<dbReference type="PANTHER" id="PTHR43215">
    <property type="entry name" value="RADIAL SPOKE HEAD 1 HOMOLOG"/>
    <property type="match status" value="1"/>
</dbReference>
<dbReference type="Proteomes" id="UP000007815">
    <property type="component" value="Unassembled WGS sequence"/>
</dbReference>
<dbReference type="InterPro" id="IPR014590">
    <property type="entry name" value="UCP034300_MORN_rpt-cont"/>
</dbReference>
<dbReference type="SMART" id="SM00698">
    <property type="entry name" value="MORN"/>
    <property type="match status" value="3"/>
</dbReference>
<evidence type="ECO:0000313" key="3">
    <source>
        <dbReference type="Proteomes" id="UP000007815"/>
    </source>
</evidence>
<dbReference type="InterPro" id="IPR003409">
    <property type="entry name" value="MORN"/>
</dbReference>